<dbReference type="Proteomes" id="UP000184206">
    <property type="component" value="Unassembled WGS sequence"/>
</dbReference>
<dbReference type="OrthoDB" id="2987820at2"/>
<dbReference type="PANTHER" id="PTHR37804">
    <property type="entry name" value="CDAA REGULATORY PROTEIN CDAR"/>
    <property type="match status" value="1"/>
</dbReference>
<proteinExistence type="predicted"/>
<dbReference type="STRING" id="1123231.SAMN02745189_02602"/>
<dbReference type="InterPro" id="IPR012505">
    <property type="entry name" value="YbbR"/>
</dbReference>
<evidence type="ECO:0000313" key="2">
    <source>
        <dbReference type="Proteomes" id="UP000184206"/>
    </source>
</evidence>
<organism evidence="1 2">
    <name type="scientific">Lacicoccus alkaliphilus DSM 16010</name>
    <dbReference type="NCBI Taxonomy" id="1123231"/>
    <lineage>
        <taxon>Bacteria</taxon>
        <taxon>Bacillati</taxon>
        <taxon>Bacillota</taxon>
        <taxon>Bacilli</taxon>
        <taxon>Bacillales</taxon>
        <taxon>Salinicoccaceae</taxon>
        <taxon>Lacicoccus</taxon>
    </lineage>
</organism>
<dbReference type="EMBL" id="FRCF01000022">
    <property type="protein sequence ID" value="SHM67659.1"/>
    <property type="molecule type" value="Genomic_DNA"/>
</dbReference>
<dbReference type="Gene3D" id="2.170.120.30">
    <property type="match status" value="1"/>
</dbReference>
<dbReference type="Pfam" id="PF07949">
    <property type="entry name" value="YbbR"/>
    <property type="match status" value="3"/>
</dbReference>
<reference evidence="1 2" key="1">
    <citation type="submission" date="2016-11" db="EMBL/GenBank/DDBJ databases">
        <authorList>
            <person name="Jaros S."/>
            <person name="Januszkiewicz K."/>
            <person name="Wedrychowicz H."/>
        </authorList>
    </citation>
    <scope>NUCLEOTIDE SEQUENCE [LARGE SCALE GENOMIC DNA]</scope>
    <source>
        <strain evidence="1 2">DSM 16010</strain>
    </source>
</reference>
<gene>
    <name evidence="1" type="ORF">SAMN02745189_02602</name>
</gene>
<sequence length="314" mass="35112">MLESKWGLRFVALILALFMFLSVNDVFENIEVFNENGGDDETELIQGMPVEVLYDEEDYYVSGVPSQVNVQLSGSTSNIARLQTTRDFDVLLDLRDRGPGEHEVHYTIDGMPENVTAEVIPETSVVSVQELVSQTFTVQAEVDESRFGPGHQLESVDVAPETVTIHGGENEMNRIQYVRAALSDNSRITEDRVEEAEVAVFDFQFNRLDVRTEPSNVRVEINVNELSKTVPVNYEVTGMVDSDHELVDVVLNHDYIDVFGSQEVLDNIDSANVEIDVDGLENSVTRDVELDLPEGVTKTEPAVLEVELTIEEND</sequence>
<evidence type="ECO:0000313" key="1">
    <source>
        <dbReference type="EMBL" id="SHM67659.1"/>
    </source>
</evidence>
<name>A0A1M7KQ82_9BACL</name>
<accession>A0A1M7KQ82</accession>
<dbReference type="Gene3D" id="2.170.120.40">
    <property type="entry name" value="YbbR-like domain"/>
    <property type="match status" value="2"/>
</dbReference>
<dbReference type="InterPro" id="IPR053154">
    <property type="entry name" value="c-di-AMP_regulator"/>
</dbReference>
<protein>
    <submittedName>
        <fullName evidence="1">YbbR domain-containing protein</fullName>
    </submittedName>
</protein>
<keyword evidence="2" id="KW-1185">Reference proteome</keyword>
<dbReference type="RefSeq" id="WP_072710993.1">
    <property type="nucleotide sequence ID" value="NZ_FRCF01000022.1"/>
</dbReference>
<dbReference type="AlphaFoldDB" id="A0A1M7KQ82"/>
<dbReference type="PANTHER" id="PTHR37804:SF1">
    <property type="entry name" value="CDAA REGULATORY PROTEIN CDAR"/>
    <property type="match status" value="1"/>
</dbReference>